<dbReference type="PRINTS" id="PR00702">
    <property type="entry name" value="ACRIFLAVINRP"/>
</dbReference>
<feature type="transmembrane region" description="Helical" evidence="1">
    <location>
        <begin position="1008"/>
        <end position="1030"/>
    </location>
</feature>
<feature type="transmembrane region" description="Helical" evidence="1">
    <location>
        <begin position="373"/>
        <end position="393"/>
    </location>
</feature>
<feature type="transmembrane region" description="Helical" evidence="1">
    <location>
        <begin position="405"/>
        <end position="426"/>
    </location>
</feature>
<feature type="transmembrane region" description="Helical" evidence="1">
    <location>
        <begin position="981"/>
        <end position="1001"/>
    </location>
</feature>
<dbReference type="Gene3D" id="3.30.70.1320">
    <property type="entry name" value="Multidrug efflux transporter AcrB pore domain like"/>
    <property type="match status" value="1"/>
</dbReference>
<keyword evidence="1" id="KW-0812">Transmembrane</keyword>
<evidence type="ECO:0000256" key="1">
    <source>
        <dbReference type="SAM" id="Phobius"/>
    </source>
</evidence>
<dbReference type="AlphaFoldDB" id="A0A1J5SBT6"/>
<sequence>MSALENFSDKFKQFKPTTWSIKNKTSMYLMMLFVSLMGVYQFVTLPKEQFPDIVIPTIYVSTIYVGNSPKDMENLVTRPIEKQIKGITGAKIKKVTSTSQQDYSAIMVEFETDVKTDVAVQKVKDAIDKAKQDLPTDLTQEPTALEVSFSEQPIMYVNVSGNYDVVRLKKFADDLKDKLEELPQINRVDLVGAPTREFQINVDNNRMQANNITFDDIANAVGRENMDISGGLLDVGNMKRNIQLKGQFKTAFDIEKIIVRNTSGAPIYLKDIANIKDTIKETESYGRLDGKDVITLNIIKRAGENLIETSDDVKRVTAEMQKTQFPKDLKVVITGDQSKQTRTSFNDLVNSIVIGFVLVLFILMFFMGVTNAFFVALSVPLSMFVAFMFLPAADLITGSHVTLNFIVLFALLFGLGIIVDDAIVVIENTHRIFFEGRGKISSEKSAMMAAGEVFIPVLAGTLTTLAPFFPLLFWPGIIGKFMIYLPTMLIFTLSASLIVAFIMNPVFAVDFMNHKDDEFIQKKSRIFKNPVLWILLIGGILFDLMHVTFFGNLFILFALLMLLNRYLLDDAIHYFQHHGLPWIMNHYETLLRWALKGWRPVHLLLTTFALLIFSFIFFAVRKVPVVFFPKGDPNFIYVYLKLPVGTSVDYTDSITHVVEHRVDKVLHIDNDKNITNPVVESIITNIAVGANDPTSGDRSTRSELGRIQISFVEFEKRHGVQTGVYLDSIRNAVKGIPGAEISVDQEKNGPPTDPPVNIEIASEEFDDLIKTAVGLKNYLDSIQVPGVEELKMDIDLTNPEISLTVDRQRALIEGVSSAQIGMQIRTALFGKEAGKIKDGKDEYKIQIRNNTLQRKSLIDLLNMNIVFRDMAAGGAVKHIPISNLVKVDYTSTLGSVKRKNQKRVITLRSNVLSGYTPTSVNLVIKEHLADFKKKPDNVTIKQTGEGEQQAETGAFLGKALVIALVLILFILVLQFNSVSKAVIILTEIVFSIIGVMFGFAITKMEVSVVMTGIGIVGLAGIVVKNGILVIEFADELHERGMKTREAVIQAGKTRIIPVLLTALAAILALIPLAVGFNIDFVKMFSELNPHIYIGGDSARFWKPLSWTIIFGLSFAFFMTLVIVPSMYLIAERLRRPMRNMFGGKWISMLGIPPLTILFLPLMVAALVRHRIHRKRRAIRLANEKVNDAFIGSWF</sequence>
<reference evidence="2" key="1">
    <citation type="submission" date="2016-10" db="EMBL/GenBank/DDBJ databases">
        <title>Sequence of Gallionella enrichment culture.</title>
        <authorList>
            <person name="Poehlein A."/>
            <person name="Muehling M."/>
            <person name="Daniel R."/>
        </authorList>
    </citation>
    <scope>NUCLEOTIDE SEQUENCE</scope>
</reference>
<feature type="transmembrane region" description="Helical" evidence="1">
    <location>
        <begin position="1145"/>
        <end position="1167"/>
    </location>
</feature>
<dbReference type="GO" id="GO:0042910">
    <property type="term" value="F:xenobiotic transmembrane transporter activity"/>
    <property type="evidence" value="ECO:0007669"/>
    <property type="project" value="TreeGrafter"/>
</dbReference>
<dbReference type="SUPFAM" id="SSF82714">
    <property type="entry name" value="Multidrug efflux transporter AcrB TolC docking domain, DN and DC subdomains"/>
    <property type="match status" value="2"/>
</dbReference>
<dbReference type="SUPFAM" id="SSF82693">
    <property type="entry name" value="Multidrug efflux transporter AcrB pore domain, PN1, PN2, PC1 and PC2 subdomains"/>
    <property type="match status" value="2"/>
</dbReference>
<dbReference type="GO" id="GO:0005886">
    <property type="term" value="C:plasma membrane"/>
    <property type="evidence" value="ECO:0007669"/>
    <property type="project" value="TreeGrafter"/>
</dbReference>
<keyword evidence="1" id="KW-1133">Transmembrane helix</keyword>
<comment type="caution">
    <text evidence="2">The sequence shown here is derived from an EMBL/GenBank/DDBJ whole genome shotgun (WGS) entry which is preliminary data.</text>
</comment>
<keyword evidence="1" id="KW-0472">Membrane</keyword>
<feature type="transmembrane region" description="Helical" evidence="1">
    <location>
        <begin position="1108"/>
        <end position="1130"/>
    </location>
</feature>
<dbReference type="SUPFAM" id="SSF82866">
    <property type="entry name" value="Multidrug efflux transporter AcrB transmembrane domain"/>
    <property type="match status" value="2"/>
</dbReference>
<dbReference type="Gene3D" id="3.30.70.1430">
    <property type="entry name" value="Multidrug efflux transporter AcrB pore domain"/>
    <property type="match status" value="2"/>
</dbReference>
<proteinExistence type="predicted"/>
<dbReference type="InterPro" id="IPR027463">
    <property type="entry name" value="AcrB_DN_DC_subdom"/>
</dbReference>
<organism evidence="2">
    <name type="scientific">mine drainage metagenome</name>
    <dbReference type="NCBI Taxonomy" id="410659"/>
    <lineage>
        <taxon>unclassified sequences</taxon>
        <taxon>metagenomes</taxon>
        <taxon>ecological metagenomes</taxon>
    </lineage>
</organism>
<feature type="transmembrane region" description="Helical" evidence="1">
    <location>
        <begin position="348"/>
        <end position="366"/>
    </location>
</feature>
<name>A0A1J5SBT6_9ZZZZ</name>
<dbReference type="Pfam" id="PF00873">
    <property type="entry name" value="ACR_tran"/>
    <property type="match status" value="1"/>
</dbReference>
<dbReference type="Gene3D" id="1.20.1640.10">
    <property type="entry name" value="Multidrug efflux transporter AcrB transmembrane domain"/>
    <property type="match status" value="2"/>
</dbReference>
<feature type="transmembrane region" description="Helical" evidence="1">
    <location>
        <begin position="1055"/>
        <end position="1078"/>
    </location>
</feature>
<dbReference type="PANTHER" id="PTHR32063:SF33">
    <property type="entry name" value="RND SUPERFAMILY EFFLUX PUMP PERMEASE COMPONENT"/>
    <property type="match status" value="1"/>
</dbReference>
<feature type="transmembrane region" description="Helical" evidence="1">
    <location>
        <begin position="955"/>
        <end position="975"/>
    </location>
</feature>
<feature type="transmembrane region" description="Helical" evidence="1">
    <location>
        <begin position="447"/>
        <end position="469"/>
    </location>
</feature>
<feature type="transmembrane region" description="Helical" evidence="1">
    <location>
        <begin position="530"/>
        <end position="563"/>
    </location>
</feature>
<evidence type="ECO:0000313" key="2">
    <source>
        <dbReference type="EMBL" id="OIR05403.1"/>
    </source>
</evidence>
<feature type="transmembrane region" description="Helical" evidence="1">
    <location>
        <begin position="481"/>
        <end position="509"/>
    </location>
</feature>
<protein>
    <submittedName>
        <fullName evidence="2">Multidrug resistance protein MdtB</fullName>
    </submittedName>
</protein>
<dbReference type="Gene3D" id="3.30.2090.10">
    <property type="entry name" value="Multidrug efflux transporter AcrB TolC docking domain, DN and DC subdomains"/>
    <property type="match status" value="2"/>
</dbReference>
<dbReference type="PANTHER" id="PTHR32063">
    <property type="match status" value="1"/>
</dbReference>
<accession>A0A1J5SBT6</accession>
<feature type="transmembrane region" description="Helical" evidence="1">
    <location>
        <begin position="601"/>
        <end position="620"/>
    </location>
</feature>
<gene>
    <name evidence="2" type="primary">mdtB_3</name>
    <name evidence="2" type="ORF">GALL_124540</name>
</gene>
<dbReference type="Gene3D" id="3.30.70.1440">
    <property type="entry name" value="Multidrug efflux transporter AcrB pore domain"/>
    <property type="match status" value="1"/>
</dbReference>
<feature type="transmembrane region" description="Helical" evidence="1">
    <location>
        <begin position="25"/>
        <end position="43"/>
    </location>
</feature>
<dbReference type="InterPro" id="IPR001036">
    <property type="entry name" value="Acrflvin-R"/>
</dbReference>
<dbReference type="EMBL" id="MLJW01000050">
    <property type="protein sequence ID" value="OIR05403.1"/>
    <property type="molecule type" value="Genomic_DNA"/>
</dbReference>